<gene>
    <name evidence="1" type="ORF">N7517_003545</name>
</gene>
<dbReference type="InterPro" id="IPR001128">
    <property type="entry name" value="Cyt_P450"/>
</dbReference>
<dbReference type="EMBL" id="JAPZBT010000001">
    <property type="protein sequence ID" value="KAJ5385634.1"/>
    <property type="molecule type" value="Genomic_DNA"/>
</dbReference>
<dbReference type="GO" id="GO:0020037">
    <property type="term" value="F:heme binding"/>
    <property type="evidence" value="ECO:0007669"/>
    <property type="project" value="InterPro"/>
</dbReference>
<dbReference type="PANTHER" id="PTHR24305:SF190">
    <property type="entry name" value="P450, PUTATIVE (EUROFUNG)-RELATED"/>
    <property type="match status" value="1"/>
</dbReference>
<reference evidence="1" key="1">
    <citation type="submission" date="2022-12" db="EMBL/GenBank/DDBJ databases">
        <authorList>
            <person name="Petersen C."/>
        </authorList>
    </citation>
    <scope>NUCLEOTIDE SEQUENCE</scope>
    <source>
        <strain evidence="1">IBT 3081</strain>
    </source>
</reference>
<dbReference type="GO" id="GO:0004497">
    <property type="term" value="F:monooxygenase activity"/>
    <property type="evidence" value="ECO:0007669"/>
    <property type="project" value="InterPro"/>
</dbReference>
<dbReference type="RefSeq" id="XP_056585410.1">
    <property type="nucleotide sequence ID" value="XM_056721275.1"/>
</dbReference>
<evidence type="ECO:0000313" key="2">
    <source>
        <dbReference type="Proteomes" id="UP001147752"/>
    </source>
</evidence>
<keyword evidence="2" id="KW-1185">Reference proteome</keyword>
<dbReference type="PANTHER" id="PTHR24305">
    <property type="entry name" value="CYTOCHROME P450"/>
    <property type="match status" value="1"/>
</dbReference>
<accession>A0A9W9VM36</accession>
<evidence type="ECO:0008006" key="3">
    <source>
        <dbReference type="Google" id="ProtNLM"/>
    </source>
</evidence>
<dbReference type="Proteomes" id="UP001147752">
    <property type="component" value="Unassembled WGS sequence"/>
</dbReference>
<dbReference type="Gene3D" id="1.10.630.10">
    <property type="entry name" value="Cytochrome P450"/>
    <property type="match status" value="1"/>
</dbReference>
<dbReference type="AlphaFoldDB" id="A0A9W9VM36"/>
<dbReference type="GO" id="GO:0016705">
    <property type="term" value="F:oxidoreductase activity, acting on paired donors, with incorporation or reduction of molecular oxygen"/>
    <property type="evidence" value="ECO:0007669"/>
    <property type="project" value="InterPro"/>
</dbReference>
<comment type="caution">
    <text evidence="1">The sequence shown here is derived from an EMBL/GenBank/DDBJ whole genome shotgun (WGS) entry which is preliminary data.</text>
</comment>
<reference evidence="1" key="2">
    <citation type="journal article" date="2023" name="IMA Fungus">
        <title>Comparative genomic study of the Penicillium genus elucidates a diverse pangenome and 15 lateral gene transfer events.</title>
        <authorList>
            <person name="Petersen C."/>
            <person name="Sorensen T."/>
            <person name="Nielsen M.R."/>
            <person name="Sondergaard T.E."/>
            <person name="Sorensen J.L."/>
            <person name="Fitzpatrick D.A."/>
            <person name="Frisvad J.C."/>
            <person name="Nielsen K.L."/>
        </authorList>
    </citation>
    <scope>NUCLEOTIDE SEQUENCE</scope>
    <source>
        <strain evidence="1">IBT 3081</strain>
    </source>
</reference>
<sequence length="197" mass="22363">MVITLLICASCVPLYFVVHALLLSPLRRIPGPFWARFTRLWKLLQIYQGSFEKTNIALHKKYGPIVRIAPNEYSIDDPDAVKEIYGQGSQFTKSPWYIASANPDPNIVKDLFSERDSKTHASNRRKVASLYSMSNLVQMEPFVNDCTKLLVGKFAKFAEQGRSVDMGHWLQCYAFDVIGNITFGQRFGFYPMGVVAV</sequence>
<dbReference type="OrthoDB" id="3934656at2759"/>
<dbReference type="GO" id="GO:0005506">
    <property type="term" value="F:iron ion binding"/>
    <property type="evidence" value="ECO:0007669"/>
    <property type="project" value="InterPro"/>
</dbReference>
<dbReference type="GeneID" id="81460458"/>
<proteinExistence type="predicted"/>
<dbReference type="Pfam" id="PF00067">
    <property type="entry name" value="p450"/>
    <property type="match status" value="1"/>
</dbReference>
<dbReference type="InterPro" id="IPR036396">
    <property type="entry name" value="Cyt_P450_sf"/>
</dbReference>
<name>A0A9W9VM36_9EURO</name>
<dbReference type="SUPFAM" id="SSF48264">
    <property type="entry name" value="Cytochrome P450"/>
    <property type="match status" value="1"/>
</dbReference>
<protein>
    <recommendedName>
        <fullName evidence="3">Cytochrome P450</fullName>
    </recommendedName>
</protein>
<dbReference type="GO" id="GO:0043386">
    <property type="term" value="P:mycotoxin biosynthetic process"/>
    <property type="evidence" value="ECO:0007669"/>
    <property type="project" value="UniProtKB-ARBA"/>
</dbReference>
<dbReference type="InterPro" id="IPR050121">
    <property type="entry name" value="Cytochrome_P450_monoxygenase"/>
</dbReference>
<organism evidence="1 2">
    <name type="scientific">Penicillium concentricum</name>
    <dbReference type="NCBI Taxonomy" id="293559"/>
    <lineage>
        <taxon>Eukaryota</taxon>
        <taxon>Fungi</taxon>
        <taxon>Dikarya</taxon>
        <taxon>Ascomycota</taxon>
        <taxon>Pezizomycotina</taxon>
        <taxon>Eurotiomycetes</taxon>
        <taxon>Eurotiomycetidae</taxon>
        <taxon>Eurotiales</taxon>
        <taxon>Aspergillaceae</taxon>
        <taxon>Penicillium</taxon>
    </lineage>
</organism>
<evidence type="ECO:0000313" key="1">
    <source>
        <dbReference type="EMBL" id="KAJ5385634.1"/>
    </source>
</evidence>